<evidence type="ECO:0000256" key="1">
    <source>
        <dbReference type="SAM" id="SignalP"/>
    </source>
</evidence>
<keyword evidence="1" id="KW-0732">Signal</keyword>
<feature type="chain" id="PRO_5012020096" evidence="1">
    <location>
        <begin position="28"/>
        <end position="159"/>
    </location>
</feature>
<comment type="caution">
    <text evidence="2">The sequence shown here is derived from an EMBL/GenBank/DDBJ whole genome shotgun (WGS) entry which is preliminary data.</text>
</comment>
<feature type="signal peptide" evidence="1">
    <location>
        <begin position="1"/>
        <end position="27"/>
    </location>
</feature>
<reference evidence="2" key="1">
    <citation type="submission" date="2017-09" db="EMBL/GenBank/DDBJ databases">
        <title>Contemporary evolution of a Lepidopteran species, Heliothis virescens, in response to modern agricultural practices.</title>
        <authorList>
            <person name="Fritz M.L."/>
            <person name="Deyonke A.M."/>
            <person name="Papanicolaou A."/>
            <person name="Micinski S."/>
            <person name="Westbrook J."/>
            <person name="Gould F."/>
        </authorList>
    </citation>
    <scope>NUCLEOTIDE SEQUENCE [LARGE SCALE GENOMIC DNA]</scope>
    <source>
        <strain evidence="2">HvINT-</strain>
        <tissue evidence="2">Whole body</tissue>
    </source>
</reference>
<dbReference type="EMBL" id="NWSH01000491">
    <property type="protein sequence ID" value="PCG76039.1"/>
    <property type="molecule type" value="Genomic_DNA"/>
</dbReference>
<dbReference type="AlphaFoldDB" id="A0A2A4JW48"/>
<name>A0A2A4JW48_HELVI</name>
<sequence length="159" mass="17688">MNWCKGFFVYFFGSLIINLSALTCTDASEGVIPVPFKFGYNTNEKLNVLITLRDIPSSITYVNMRTKMTNLQTLSHKTIPADRVLQFAQTSALKRSQVSIHAEIYNADGLCGKEIIIEGKDVNSNLSNTDYSYNNICLQEQSCLIEVDLSKACSGELSL</sequence>
<gene>
    <name evidence="2" type="ORF">B5V51_10427</name>
</gene>
<proteinExistence type="predicted"/>
<accession>A0A2A4JW48</accession>
<protein>
    <submittedName>
        <fullName evidence="2">Uncharacterized protein</fullName>
    </submittedName>
</protein>
<evidence type="ECO:0000313" key="2">
    <source>
        <dbReference type="EMBL" id="PCG76039.1"/>
    </source>
</evidence>
<organism evidence="2">
    <name type="scientific">Heliothis virescens</name>
    <name type="common">Tobacco budworm moth</name>
    <dbReference type="NCBI Taxonomy" id="7102"/>
    <lineage>
        <taxon>Eukaryota</taxon>
        <taxon>Metazoa</taxon>
        <taxon>Ecdysozoa</taxon>
        <taxon>Arthropoda</taxon>
        <taxon>Hexapoda</taxon>
        <taxon>Insecta</taxon>
        <taxon>Pterygota</taxon>
        <taxon>Neoptera</taxon>
        <taxon>Endopterygota</taxon>
        <taxon>Lepidoptera</taxon>
        <taxon>Glossata</taxon>
        <taxon>Ditrysia</taxon>
        <taxon>Noctuoidea</taxon>
        <taxon>Noctuidae</taxon>
        <taxon>Heliothinae</taxon>
        <taxon>Heliothis</taxon>
    </lineage>
</organism>